<feature type="transmembrane region" description="Helical" evidence="1">
    <location>
        <begin position="274"/>
        <end position="293"/>
    </location>
</feature>
<evidence type="ECO:0000313" key="2">
    <source>
        <dbReference type="EMBL" id="EHE95417.1"/>
    </source>
</evidence>
<keyword evidence="1" id="KW-0472">Membrane</keyword>
<evidence type="ECO:0000256" key="1">
    <source>
        <dbReference type="SAM" id="Phobius"/>
    </source>
</evidence>
<reference evidence="2 3" key="1">
    <citation type="submission" date="2011-08" db="EMBL/GenBank/DDBJ databases">
        <title>The Genome Sequence of Clostridium citroniae WAL-17108.</title>
        <authorList>
            <consortium name="The Broad Institute Genome Sequencing Platform"/>
            <person name="Earl A."/>
            <person name="Ward D."/>
            <person name="Feldgarden M."/>
            <person name="Gevers D."/>
            <person name="Finegold S.M."/>
            <person name="Summanen P.H."/>
            <person name="Molitoris D.R."/>
            <person name="Vaisanen M.L."/>
            <person name="Daigneault M."/>
            <person name="Allen-Vercoe E."/>
            <person name="Young S.K."/>
            <person name="Zeng Q."/>
            <person name="Gargeya S."/>
            <person name="Fitzgerald M."/>
            <person name="Haas B."/>
            <person name="Abouelleil A."/>
            <person name="Alvarado L."/>
            <person name="Arachchi H.M."/>
            <person name="Berlin A."/>
            <person name="Brown A."/>
            <person name="Chapman S.B."/>
            <person name="Chen Z."/>
            <person name="Dunbar C."/>
            <person name="Freedman E."/>
            <person name="Gearin G."/>
            <person name="Gellesch M."/>
            <person name="Goldberg J."/>
            <person name="Griggs A."/>
            <person name="Gujja S."/>
            <person name="Heiman D."/>
            <person name="Howarth C."/>
            <person name="Larson L."/>
            <person name="Lui A."/>
            <person name="MacDonald P.J.P."/>
            <person name="Montmayeur A."/>
            <person name="Murphy C."/>
            <person name="Neiman D."/>
            <person name="Pearson M."/>
            <person name="Priest M."/>
            <person name="Roberts A."/>
            <person name="Saif S."/>
            <person name="Shea T."/>
            <person name="Shenoy N."/>
            <person name="Sisk P."/>
            <person name="Stolte C."/>
            <person name="Sykes S."/>
            <person name="Wortman J."/>
            <person name="Nusbaum C."/>
            <person name="Birren B."/>
        </authorList>
    </citation>
    <scope>NUCLEOTIDE SEQUENCE [LARGE SCALE GENOMIC DNA]</scope>
    <source>
        <strain evidence="2 3">WAL-17108</strain>
    </source>
</reference>
<name>G5HT42_9FIRM</name>
<feature type="transmembrane region" description="Helical" evidence="1">
    <location>
        <begin position="208"/>
        <end position="225"/>
    </location>
</feature>
<organism evidence="2 3">
    <name type="scientific">[Clostridium] citroniae WAL-17108</name>
    <dbReference type="NCBI Taxonomy" id="742733"/>
    <lineage>
        <taxon>Bacteria</taxon>
        <taxon>Bacillati</taxon>
        <taxon>Bacillota</taxon>
        <taxon>Clostridia</taxon>
        <taxon>Lachnospirales</taxon>
        <taxon>Lachnospiraceae</taxon>
        <taxon>Enterocloster</taxon>
    </lineage>
</organism>
<feature type="transmembrane region" description="Helical" evidence="1">
    <location>
        <begin position="246"/>
        <end position="262"/>
    </location>
</feature>
<keyword evidence="1" id="KW-1133">Transmembrane helix</keyword>
<dbReference type="RefSeq" id="WP_007870844.1">
    <property type="nucleotide sequence ID" value="NZ_JH376433.1"/>
</dbReference>
<proteinExistence type="predicted"/>
<comment type="caution">
    <text evidence="2">The sequence shown here is derived from an EMBL/GenBank/DDBJ whole genome shotgun (WGS) entry which is preliminary data.</text>
</comment>
<dbReference type="PATRIC" id="fig|742733.3.peg.5910"/>
<evidence type="ECO:0000313" key="3">
    <source>
        <dbReference type="Proteomes" id="UP000003763"/>
    </source>
</evidence>
<dbReference type="HOGENOM" id="CLU_813047_0_0_9"/>
<feature type="transmembrane region" description="Helical" evidence="1">
    <location>
        <begin position="12"/>
        <end position="31"/>
    </location>
</feature>
<dbReference type="eggNOG" id="ENOG5033FHT">
    <property type="taxonomic scope" value="Bacteria"/>
</dbReference>
<protein>
    <submittedName>
        <fullName evidence="2">Uncharacterized protein</fullName>
    </submittedName>
</protein>
<gene>
    <name evidence="2" type="ORF">HMPREF9469_05754</name>
</gene>
<feature type="transmembrane region" description="Helical" evidence="1">
    <location>
        <begin position="182"/>
        <end position="202"/>
    </location>
</feature>
<dbReference type="EMBL" id="ADLJ01000053">
    <property type="protein sequence ID" value="EHE95417.1"/>
    <property type="molecule type" value="Genomic_DNA"/>
</dbReference>
<feature type="transmembrane region" description="Helical" evidence="1">
    <location>
        <begin position="305"/>
        <end position="324"/>
    </location>
</feature>
<dbReference type="Proteomes" id="UP000003763">
    <property type="component" value="Unassembled WGS sequence"/>
</dbReference>
<sequence length="341" mass="39172">MDTIIVRGNKPLILIAVLMFAAAFIFLPIIIYSDLNGNETVLFGYIMAAGFFAGGLLLLLYYKLRRFTIDKKECCYRTMFGRTRRFELRDIKLVKVTVKSDTVIRLYNMDGQCLARLEGSMRGSAELLKFFEMRGIPITLQDVSIREGKVTVKQDQGEVTERIWAKHPRFYQSPLWIRRVRLMLKLMNIAGVVLAVAAWQLFDIRQEGLVYIFCPLAFYITYLLFYRIIVFEVPKTATKHWKETHINFPFAALTCVTLFAIYDARGINLRGGRAYLFIPAAALILMIPVLLIARPARSRKTVLGICLLLLMYGYISMPYVNWVFCTGQPEYEPGVVVDKAH</sequence>
<keyword evidence="1" id="KW-0812">Transmembrane</keyword>
<accession>G5HT42</accession>
<feature type="transmembrane region" description="Helical" evidence="1">
    <location>
        <begin position="43"/>
        <end position="62"/>
    </location>
</feature>
<dbReference type="AlphaFoldDB" id="G5HT42"/>